<reference evidence="2" key="1">
    <citation type="submission" date="2016-01" db="EMBL/GenBank/DDBJ databases">
        <title>Complete genome of Planococcus rifietoensis type strain M8.</title>
        <authorList>
            <person name="See-Too W.S."/>
        </authorList>
    </citation>
    <scope>NUCLEOTIDE SEQUENCE [LARGE SCALE GENOMIC DNA]</scope>
    <source>
        <strain evidence="2">M8</strain>
    </source>
</reference>
<proteinExistence type="predicted"/>
<evidence type="ECO:0000313" key="2">
    <source>
        <dbReference type="EMBL" id="ALS76595.1"/>
    </source>
</evidence>
<keyword evidence="3" id="KW-1185">Reference proteome</keyword>
<name>A0A0U2XU06_9BACL</name>
<dbReference type="KEGG" id="prt:AUC31_15875"/>
<feature type="transmembrane region" description="Helical" evidence="1">
    <location>
        <begin position="24"/>
        <end position="45"/>
    </location>
</feature>
<protein>
    <submittedName>
        <fullName evidence="2">Uncharacterized protein</fullName>
    </submittedName>
</protein>
<evidence type="ECO:0000313" key="3">
    <source>
        <dbReference type="Proteomes" id="UP000067683"/>
    </source>
</evidence>
<keyword evidence="1" id="KW-0472">Membrane</keyword>
<dbReference type="STRING" id="200991.AUC31_15875"/>
<organism evidence="2 3">
    <name type="scientific">Planococcus rifietoensis</name>
    <dbReference type="NCBI Taxonomy" id="200991"/>
    <lineage>
        <taxon>Bacteria</taxon>
        <taxon>Bacillati</taxon>
        <taxon>Bacillota</taxon>
        <taxon>Bacilli</taxon>
        <taxon>Bacillales</taxon>
        <taxon>Caryophanaceae</taxon>
        <taxon>Planococcus</taxon>
    </lineage>
</organism>
<keyword evidence="1" id="KW-1133">Transmembrane helix</keyword>
<dbReference type="OrthoDB" id="2428620at2"/>
<gene>
    <name evidence="2" type="ORF">AUC31_15875</name>
</gene>
<dbReference type="Proteomes" id="UP000067683">
    <property type="component" value="Chromosome"/>
</dbReference>
<accession>A0A0U2XU06</accession>
<keyword evidence="1" id="KW-0812">Transmembrane</keyword>
<sequence>MMKKLLSLFFVEDTDKQDGGKDGYFMVFAAWGLILLANGISEYFIGNALIDNWFVILMIGLVVFSASEVFNKETSGEGD</sequence>
<dbReference type="RefSeq" id="WP_058383297.1">
    <property type="nucleotide sequence ID" value="NZ_CP013659.2"/>
</dbReference>
<dbReference type="AlphaFoldDB" id="A0A0U2XU06"/>
<feature type="transmembrane region" description="Helical" evidence="1">
    <location>
        <begin position="52"/>
        <end position="70"/>
    </location>
</feature>
<dbReference type="EMBL" id="CP013659">
    <property type="protein sequence ID" value="ALS76595.1"/>
    <property type="molecule type" value="Genomic_DNA"/>
</dbReference>
<evidence type="ECO:0000256" key="1">
    <source>
        <dbReference type="SAM" id="Phobius"/>
    </source>
</evidence>